<keyword evidence="9" id="KW-1185">Reference proteome</keyword>
<evidence type="ECO:0000313" key="8">
    <source>
        <dbReference type="EMBL" id="RXE60117.1"/>
    </source>
</evidence>
<gene>
    <name evidence="8" type="ORF">EFD62_02470</name>
</gene>
<comment type="cofactor">
    <cofactor evidence="1">
        <name>pyridoxal 5'-phosphate</name>
        <dbReference type="ChEBI" id="CHEBI:597326"/>
    </cofactor>
</comment>
<protein>
    <recommendedName>
        <fullName evidence="3">cysteine desulfurase</fullName>
        <ecNumber evidence="3">2.8.1.7</ecNumber>
    </recommendedName>
</protein>
<dbReference type="InterPro" id="IPR016454">
    <property type="entry name" value="Cysteine_dSase"/>
</dbReference>
<evidence type="ECO:0000256" key="2">
    <source>
        <dbReference type="ARBA" id="ARBA00010447"/>
    </source>
</evidence>
<dbReference type="InterPro" id="IPR015421">
    <property type="entry name" value="PyrdxlP-dep_Trfase_major"/>
</dbReference>
<comment type="catalytic activity">
    <reaction evidence="6">
        <text>(sulfur carrier)-H + L-cysteine = (sulfur carrier)-SH + L-alanine</text>
        <dbReference type="Rhea" id="RHEA:43892"/>
        <dbReference type="Rhea" id="RHEA-COMP:14737"/>
        <dbReference type="Rhea" id="RHEA-COMP:14739"/>
        <dbReference type="ChEBI" id="CHEBI:29917"/>
        <dbReference type="ChEBI" id="CHEBI:35235"/>
        <dbReference type="ChEBI" id="CHEBI:57972"/>
        <dbReference type="ChEBI" id="CHEBI:64428"/>
        <dbReference type="EC" id="2.8.1.7"/>
    </reaction>
</comment>
<dbReference type="RefSeq" id="WP_128705695.1">
    <property type="nucleotide sequence ID" value="NZ_RLII01000002.1"/>
</dbReference>
<keyword evidence="8" id="KW-0032">Aminotransferase</keyword>
<proteinExistence type="inferred from homology"/>
<accession>A0A4Q0I807</accession>
<dbReference type="Pfam" id="PF00266">
    <property type="entry name" value="Aminotran_5"/>
    <property type="match status" value="1"/>
</dbReference>
<dbReference type="GO" id="GO:0008483">
    <property type="term" value="F:transaminase activity"/>
    <property type="evidence" value="ECO:0007669"/>
    <property type="project" value="UniProtKB-KW"/>
</dbReference>
<dbReference type="SUPFAM" id="SSF53383">
    <property type="entry name" value="PLP-dependent transferases"/>
    <property type="match status" value="1"/>
</dbReference>
<comment type="similarity">
    <text evidence="2">Belongs to the class-V pyridoxal-phosphate-dependent aminotransferase family. Csd subfamily.</text>
</comment>
<dbReference type="CDD" id="cd06453">
    <property type="entry name" value="SufS_like"/>
    <property type="match status" value="1"/>
</dbReference>
<dbReference type="Proteomes" id="UP000289166">
    <property type="component" value="Unassembled WGS sequence"/>
</dbReference>
<organism evidence="8 9">
    <name type="scientific">Acetivibrio mesophilus</name>
    <dbReference type="NCBI Taxonomy" id="2487273"/>
    <lineage>
        <taxon>Bacteria</taxon>
        <taxon>Bacillati</taxon>
        <taxon>Bacillota</taxon>
        <taxon>Clostridia</taxon>
        <taxon>Eubacteriales</taxon>
        <taxon>Oscillospiraceae</taxon>
        <taxon>Acetivibrio</taxon>
    </lineage>
</organism>
<evidence type="ECO:0000313" key="9">
    <source>
        <dbReference type="Proteomes" id="UP000289166"/>
    </source>
</evidence>
<dbReference type="PANTHER" id="PTHR43586">
    <property type="entry name" value="CYSTEINE DESULFURASE"/>
    <property type="match status" value="1"/>
</dbReference>
<dbReference type="OrthoDB" id="9804366at2"/>
<evidence type="ECO:0000259" key="7">
    <source>
        <dbReference type="Pfam" id="PF00266"/>
    </source>
</evidence>
<dbReference type="Gene3D" id="3.40.640.10">
    <property type="entry name" value="Type I PLP-dependent aspartate aminotransferase-like (Major domain)"/>
    <property type="match status" value="1"/>
</dbReference>
<evidence type="ECO:0000256" key="6">
    <source>
        <dbReference type="ARBA" id="ARBA00050776"/>
    </source>
</evidence>
<dbReference type="InterPro" id="IPR015424">
    <property type="entry name" value="PyrdxlP-dep_Trfase"/>
</dbReference>
<evidence type="ECO:0000256" key="4">
    <source>
        <dbReference type="ARBA" id="ARBA00022679"/>
    </source>
</evidence>
<dbReference type="PIRSF" id="PIRSF005572">
    <property type="entry name" value="NifS"/>
    <property type="match status" value="1"/>
</dbReference>
<evidence type="ECO:0000256" key="5">
    <source>
        <dbReference type="ARBA" id="ARBA00022898"/>
    </source>
</evidence>
<sequence length="381" mass="41836">MIYLDNAATSYPKPERVYDEMLLCMKEFCANPGRAGHELAIKSGRAVHETREIVSRFFNIGNPMRVVFTKNATEALNIAINGVLKTGDHVITTSMEHNSVLRPLKTLEKENIIELTIVRGNYFGEIDIMDIERSIKKNTKMIICSLSSNVNGIIMPIIDIGKIAEDKGILFLVDASQGAGSMKLDVQEIKADMFAFPGHKGLLGPQGIGALYVSEKVKITPIMRGGTGSRSESFYQPEIFPDMLESGTLNTPGIVGLGFGIKFIESFGIDNIRIYKHMLVKRLYEGIENLSGIKLYSLNDINKNSGIISFNFIGIDSTKVSFMLDSMCGIASRSGLHCAPLAHETIGTKASGTVRLSVGCFNTIKEIDVTIEALKRISQML</sequence>
<dbReference type="GO" id="GO:0006534">
    <property type="term" value="P:cysteine metabolic process"/>
    <property type="evidence" value="ECO:0007669"/>
    <property type="project" value="InterPro"/>
</dbReference>
<feature type="domain" description="Aminotransferase class V" evidence="7">
    <location>
        <begin position="2"/>
        <end position="368"/>
    </location>
</feature>
<dbReference type="EMBL" id="RLII01000002">
    <property type="protein sequence ID" value="RXE60117.1"/>
    <property type="molecule type" value="Genomic_DNA"/>
</dbReference>
<dbReference type="PANTHER" id="PTHR43586:SF4">
    <property type="entry name" value="ISOPENICILLIN N EPIMERASE"/>
    <property type="match status" value="1"/>
</dbReference>
<keyword evidence="5" id="KW-0663">Pyridoxal phosphate</keyword>
<dbReference type="Gene3D" id="3.90.1150.10">
    <property type="entry name" value="Aspartate Aminotransferase, domain 1"/>
    <property type="match status" value="1"/>
</dbReference>
<evidence type="ECO:0000256" key="3">
    <source>
        <dbReference type="ARBA" id="ARBA00012239"/>
    </source>
</evidence>
<dbReference type="GO" id="GO:0031071">
    <property type="term" value="F:cysteine desulfurase activity"/>
    <property type="evidence" value="ECO:0007669"/>
    <property type="project" value="UniProtKB-EC"/>
</dbReference>
<comment type="caution">
    <text evidence="8">The sequence shown here is derived from an EMBL/GenBank/DDBJ whole genome shotgun (WGS) entry which is preliminary data.</text>
</comment>
<dbReference type="EC" id="2.8.1.7" evidence="3"/>
<evidence type="ECO:0000256" key="1">
    <source>
        <dbReference type="ARBA" id="ARBA00001933"/>
    </source>
</evidence>
<keyword evidence="4 8" id="KW-0808">Transferase</keyword>
<dbReference type="GO" id="GO:0030170">
    <property type="term" value="F:pyridoxal phosphate binding"/>
    <property type="evidence" value="ECO:0007669"/>
    <property type="project" value="InterPro"/>
</dbReference>
<dbReference type="InterPro" id="IPR010970">
    <property type="entry name" value="Cys_dSase_SufS"/>
</dbReference>
<dbReference type="InterPro" id="IPR010969">
    <property type="entry name" value="Cys_dSase-rel_unknwn_funct"/>
</dbReference>
<name>A0A4Q0I807_9FIRM</name>
<dbReference type="NCBIfam" id="TIGR01977">
    <property type="entry name" value="am_tr_V_EF2568"/>
    <property type="match status" value="1"/>
</dbReference>
<reference evidence="9" key="1">
    <citation type="submission" date="2018-11" db="EMBL/GenBank/DDBJ databases">
        <title>Genome sequencing of a novel mesophilic and cellulolytic organism within the genus Hungateiclostridium.</title>
        <authorList>
            <person name="Rettenmaier R."/>
            <person name="Liebl W."/>
            <person name="Zverlov V."/>
        </authorList>
    </citation>
    <scope>NUCLEOTIDE SEQUENCE [LARGE SCALE GENOMIC DNA]</scope>
    <source>
        <strain evidence="9">N2K1</strain>
    </source>
</reference>
<dbReference type="AlphaFoldDB" id="A0A4Q0I807"/>
<dbReference type="InterPro" id="IPR015422">
    <property type="entry name" value="PyrdxlP-dep_Trfase_small"/>
</dbReference>
<dbReference type="InterPro" id="IPR000192">
    <property type="entry name" value="Aminotrans_V_dom"/>
</dbReference>